<proteinExistence type="predicted"/>
<dbReference type="EMBL" id="WUUL01000001">
    <property type="protein sequence ID" value="MXQ52190.1"/>
    <property type="molecule type" value="Genomic_DNA"/>
</dbReference>
<evidence type="ECO:0000313" key="2">
    <source>
        <dbReference type="Proteomes" id="UP000430692"/>
    </source>
</evidence>
<keyword evidence="2" id="KW-1185">Reference proteome</keyword>
<dbReference type="Pfam" id="PF14097">
    <property type="entry name" value="SpoVAE"/>
    <property type="match status" value="1"/>
</dbReference>
<dbReference type="AlphaFoldDB" id="A0A6I4VR00"/>
<sequence>MPRRKVILVTDGDQIAKDSLEKAAKNIGGRCISLSAGNPSPLTADSLVSFITQAAYDPILVMFDDCGSSKTGSGESNLYEVATHPDIEVLGALVVASNCMRSRGTPVHMSLDSYGNIVSTGVNKFGYHQRQRTARIYGDTVEILNKLSIPVIIGIGDIGKMRHRDTILIGSPVTTKAIQLILNIHYQNETK</sequence>
<protein>
    <submittedName>
        <fullName evidence="1">Stage V sporulation protein AE</fullName>
    </submittedName>
</protein>
<evidence type="ECO:0000313" key="1">
    <source>
        <dbReference type="EMBL" id="MXQ52190.1"/>
    </source>
</evidence>
<dbReference type="RefSeq" id="WP_160799244.1">
    <property type="nucleotide sequence ID" value="NZ_WUUL01000001.1"/>
</dbReference>
<name>A0A6I4VR00_9BACL</name>
<dbReference type="InterPro" id="IPR025914">
    <property type="entry name" value="SpoVAE"/>
</dbReference>
<accession>A0A6I4VR00</accession>
<organism evidence="1 2">
    <name type="scientific">Shimazuella alba</name>
    <dbReference type="NCBI Taxonomy" id="2690964"/>
    <lineage>
        <taxon>Bacteria</taxon>
        <taxon>Bacillati</taxon>
        <taxon>Bacillota</taxon>
        <taxon>Bacilli</taxon>
        <taxon>Bacillales</taxon>
        <taxon>Thermoactinomycetaceae</taxon>
        <taxon>Shimazuella</taxon>
    </lineage>
</organism>
<dbReference type="Proteomes" id="UP000430692">
    <property type="component" value="Unassembled WGS sequence"/>
</dbReference>
<gene>
    <name evidence="1" type="ORF">GSM42_00185</name>
</gene>
<reference evidence="1 2" key="1">
    <citation type="submission" date="2019-12" db="EMBL/GenBank/DDBJ databases">
        <title>Whole-genome analyses of novel actinobacteria.</title>
        <authorList>
            <person name="Sahin N."/>
            <person name="Saygin H."/>
        </authorList>
    </citation>
    <scope>NUCLEOTIDE SEQUENCE [LARGE SCALE GENOMIC DNA]</scope>
    <source>
        <strain evidence="1 2">KC615</strain>
    </source>
</reference>
<comment type="caution">
    <text evidence="1">The sequence shown here is derived from an EMBL/GenBank/DDBJ whole genome shotgun (WGS) entry which is preliminary data.</text>
</comment>